<keyword evidence="1" id="KW-1133">Transmembrane helix</keyword>
<feature type="transmembrane region" description="Helical" evidence="1">
    <location>
        <begin position="6"/>
        <end position="27"/>
    </location>
</feature>
<organism evidence="3 4">
    <name type="scientific">Palleronia abyssalis</name>
    <dbReference type="NCBI Taxonomy" id="1501240"/>
    <lineage>
        <taxon>Bacteria</taxon>
        <taxon>Pseudomonadati</taxon>
        <taxon>Pseudomonadota</taxon>
        <taxon>Alphaproteobacteria</taxon>
        <taxon>Rhodobacterales</taxon>
        <taxon>Roseobacteraceae</taxon>
        <taxon>Palleronia</taxon>
    </lineage>
</organism>
<dbReference type="InterPro" id="IPR000014">
    <property type="entry name" value="PAS"/>
</dbReference>
<dbReference type="RefSeq" id="WP_108893057.1">
    <property type="nucleotide sequence ID" value="NZ_ONZF01000002.1"/>
</dbReference>
<gene>
    <name evidence="3" type="primary">divL</name>
    <name evidence="3" type="ORF">PAA8504_01002</name>
</gene>
<keyword evidence="1" id="KW-0472">Membrane</keyword>
<keyword evidence="3" id="KW-0808">Transferase</keyword>
<dbReference type="InterPro" id="IPR035965">
    <property type="entry name" value="PAS-like_dom_sf"/>
</dbReference>
<sequence length="507" mass="55638">MTIDPTQVIPFAMMSVATGVVILAILIRFGRAKLLIDDQSEETVFLVDGAHVIDATTTGRMILDLLGDAGWTTDRLLRWLAETFPDLASADRKLSELGNRVFLGLDGVSRLDISPDGDRMRLKLTHAGHGRIAIDRICHDAARAELDALRKLGDDLPQPVWRQDAYGHITWANTAYLDLVRQVSGSEPAWPLTNIMDMAETTPGTSRTKIGADWFELTFAPSGQGMLAAATPVSGLVEAEVALQSFKGTMSRTFAHLTIGLAIFDRTRRLAVFNPALTDLTTLPVPLLVGQPTLETFLDALRARQMMPEPRDYSSWRDRVATVEKAAQNGTYSELWHLPDGRTYRVTGRPQPDGAFALLMEDISAEISLTRSFRAQIETSHSVIDALPDAIAVFDRAGALTMTNTAYDRLWGTRTQDGIGHGALEDAVSHWRQRCDPGLLDGITETLSGTRHAPETELRLDDGRRVAISAAPLPGGSMMVRFALRAAEVSKLMPTRAHLLIEERLKA</sequence>
<keyword evidence="4" id="KW-1185">Reference proteome</keyword>
<dbReference type="Gene3D" id="3.30.450.20">
    <property type="entry name" value="PAS domain"/>
    <property type="match status" value="1"/>
</dbReference>
<dbReference type="Proteomes" id="UP000244912">
    <property type="component" value="Unassembled WGS sequence"/>
</dbReference>
<dbReference type="GO" id="GO:0004673">
    <property type="term" value="F:protein histidine kinase activity"/>
    <property type="evidence" value="ECO:0007669"/>
    <property type="project" value="UniProtKB-EC"/>
</dbReference>
<dbReference type="AlphaFoldDB" id="A0A2R8BSN3"/>
<dbReference type="PROSITE" id="PS50112">
    <property type="entry name" value="PAS"/>
    <property type="match status" value="1"/>
</dbReference>
<evidence type="ECO:0000256" key="1">
    <source>
        <dbReference type="SAM" id="Phobius"/>
    </source>
</evidence>
<dbReference type="Pfam" id="PF12860">
    <property type="entry name" value="PAS_7"/>
    <property type="match status" value="1"/>
</dbReference>
<name>A0A2R8BSN3_9RHOB</name>
<dbReference type="OrthoDB" id="9797304at2"/>
<reference evidence="3 4" key="1">
    <citation type="submission" date="2018-03" db="EMBL/GenBank/DDBJ databases">
        <authorList>
            <person name="Keele B.F."/>
        </authorList>
    </citation>
    <scope>NUCLEOTIDE SEQUENCE [LARGE SCALE GENOMIC DNA]</scope>
    <source>
        <strain evidence="3 4">CECT 8504</strain>
    </source>
</reference>
<dbReference type="SMART" id="SM00091">
    <property type="entry name" value="PAS"/>
    <property type="match status" value="3"/>
</dbReference>
<evidence type="ECO:0000313" key="4">
    <source>
        <dbReference type="Proteomes" id="UP000244912"/>
    </source>
</evidence>
<protein>
    <submittedName>
        <fullName evidence="3">Sensor protein DivL</fullName>
        <ecNumber evidence="3">2.7.13.3</ecNumber>
    </submittedName>
</protein>
<evidence type="ECO:0000313" key="3">
    <source>
        <dbReference type="EMBL" id="SPJ23197.1"/>
    </source>
</evidence>
<dbReference type="EMBL" id="ONZF01000002">
    <property type="protein sequence ID" value="SPJ23197.1"/>
    <property type="molecule type" value="Genomic_DNA"/>
</dbReference>
<dbReference type="Pfam" id="PF13188">
    <property type="entry name" value="PAS_8"/>
    <property type="match status" value="1"/>
</dbReference>
<dbReference type="SUPFAM" id="SSF55785">
    <property type="entry name" value="PYP-like sensor domain (PAS domain)"/>
    <property type="match status" value="2"/>
</dbReference>
<keyword evidence="1" id="KW-0812">Transmembrane</keyword>
<evidence type="ECO:0000259" key="2">
    <source>
        <dbReference type="PROSITE" id="PS50112"/>
    </source>
</evidence>
<feature type="domain" description="PAS" evidence="2">
    <location>
        <begin position="376"/>
        <end position="426"/>
    </location>
</feature>
<proteinExistence type="predicted"/>
<accession>A0A2R8BSN3</accession>
<dbReference type="EC" id="2.7.13.3" evidence="3"/>